<accession>A0A1W0AVJ6</accession>
<reference evidence="1 2" key="1">
    <citation type="journal article" date="2016" name="Antonie Van Leeuwenhoek">
        <title>Nocardia donostiensis sp. nov., isolated from human respiratory specimens.</title>
        <authorList>
            <person name="Ercibengoa M."/>
            <person name="Bell M."/>
            <person name="Marimon J.M."/>
            <person name="Humrighouse B."/>
            <person name="Klenk H.P."/>
            <person name="Potter G."/>
            <person name="Perez-Trallero E."/>
        </authorList>
    </citation>
    <scope>NUCLEOTIDE SEQUENCE [LARGE SCALE GENOMIC DNA]</scope>
    <source>
        <strain evidence="1 2">X1655</strain>
    </source>
</reference>
<sequence length="210" mass="23188">MKSSRGQLDGLDTAGLNIALSEATCLGLDVDIETKRLHLDLAVLTLPEGAQPDGTERTTPEEPKVRLTFNGVSRVAASLRQHRWDDNEPHVLPLELSGLSEAIASFGGGRLHGREFIDIDDSGWMLWSELLSFDTAIDQRISPHVLEFSQEEGINPRELDIRLWFETIIIQDSNGDEVPLPDFVSGGVRWWSAHDVGDPRTVHPGIAPPL</sequence>
<dbReference type="RefSeq" id="WP_077116229.1">
    <property type="nucleotide sequence ID" value="NZ_LOKT01000010.1"/>
</dbReference>
<comment type="caution">
    <text evidence="1">The sequence shown here is derived from an EMBL/GenBank/DDBJ whole genome shotgun (WGS) entry which is preliminary data.</text>
</comment>
<protein>
    <submittedName>
        <fullName evidence="1">Uncharacterized protein</fullName>
    </submittedName>
</protein>
<name>A0A1W0AVJ6_9NOCA</name>
<proteinExistence type="predicted"/>
<gene>
    <name evidence="1" type="ORF">B0T46_09395</name>
</gene>
<dbReference type="AlphaFoldDB" id="A0A1W0AVJ6"/>
<organism evidence="1 2">
    <name type="scientific">Nocardia donostiensis</name>
    <dbReference type="NCBI Taxonomy" id="1538463"/>
    <lineage>
        <taxon>Bacteria</taxon>
        <taxon>Bacillati</taxon>
        <taxon>Actinomycetota</taxon>
        <taxon>Actinomycetes</taxon>
        <taxon>Mycobacteriales</taxon>
        <taxon>Nocardiaceae</taxon>
        <taxon>Nocardia</taxon>
    </lineage>
</organism>
<dbReference type="EMBL" id="MUMY01000006">
    <property type="protein sequence ID" value="ONM49191.1"/>
    <property type="molecule type" value="Genomic_DNA"/>
</dbReference>
<evidence type="ECO:0000313" key="1">
    <source>
        <dbReference type="EMBL" id="ONM49191.1"/>
    </source>
</evidence>
<keyword evidence="2" id="KW-1185">Reference proteome</keyword>
<evidence type="ECO:0000313" key="2">
    <source>
        <dbReference type="Proteomes" id="UP000188836"/>
    </source>
</evidence>
<dbReference type="Proteomes" id="UP000188836">
    <property type="component" value="Unassembled WGS sequence"/>
</dbReference>